<dbReference type="Proteomes" id="UP000183685">
    <property type="component" value="Unassembled WGS sequence"/>
</dbReference>
<dbReference type="Pfam" id="PF13772">
    <property type="entry name" value="AIG2_2"/>
    <property type="match status" value="1"/>
</dbReference>
<evidence type="ECO:0000313" key="1">
    <source>
        <dbReference type="EMBL" id="SDD86290.1"/>
    </source>
</evidence>
<protein>
    <submittedName>
        <fullName evidence="1">Gamma-glutamyl cyclotransferase, AIG2-like</fullName>
    </submittedName>
</protein>
<keyword evidence="2" id="KW-1185">Reference proteome</keyword>
<dbReference type="CDD" id="cd06661">
    <property type="entry name" value="GGCT_like"/>
    <property type="match status" value="1"/>
</dbReference>
<dbReference type="OrthoDB" id="8480857at2"/>
<reference evidence="1 2" key="1">
    <citation type="submission" date="2016-10" db="EMBL/GenBank/DDBJ databases">
        <authorList>
            <person name="de Groot N.N."/>
        </authorList>
    </citation>
    <scope>NUCLEOTIDE SEQUENCE [LARGE SCALE GENOMIC DNA]</scope>
    <source>
        <strain evidence="1 2">CGMCC 1.9109</strain>
    </source>
</reference>
<dbReference type="AlphaFoldDB" id="A0A1G6Y7E8"/>
<keyword evidence="1" id="KW-0808">Transferase</keyword>
<accession>A0A1G6Y7E8</accession>
<dbReference type="InterPro" id="IPR013024">
    <property type="entry name" value="GGCT-like"/>
</dbReference>
<gene>
    <name evidence="1" type="ORF">SAMN04488071_1514</name>
</gene>
<evidence type="ECO:0000313" key="2">
    <source>
        <dbReference type="Proteomes" id="UP000183685"/>
    </source>
</evidence>
<dbReference type="RefSeq" id="WP_068302268.1">
    <property type="nucleotide sequence ID" value="NZ_DAIOMO010000002.1"/>
</dbReference>
<proteinExistence type="predicted"/>
<dbReference type="InterPro" id="IPR036568">
    <property type="entry name" value="GGCT-like_sf"/>
</dbReference>
<name>A0A1G6Y7E8_9PROT</name>
<dbReference type="GO" id="GO:0016740">
    <property type="term" value="F:transferase activity"/>
    <property type="evidence" value="ECO:0007669"/>
    <property type="project" value="UniProtKB-KW"/>
</dbReference>
<sequence>MTNRKVQVFFYGSFISLSVLEEAGIKKRAFAPACIHGYEMLMQPVANLHENGDGVVYGILANLTHEELDTLYTTHLSSFTDYEYHPEAMLVTTRGGKIVPALVYVCDNMKPEQAKTEYIEKVLKAAKSYGFPGWYIDHIESHRPLDDPKKRN</sequence>
<organism evidence="1 2">
    <name type="scientific">Kordiimonas lacus</name>
    <dbReference type="NCBI Taxonomy" id="637679"/>
    <lineage>
        <taxon>Bacteria</taxon>
        <taxon>Pseudomonadati</taxon>
        <taxon>Pseudomonadota</taxon>
        <taxon>Alphaproteobacteria</taxon>
        <taxon>Kordiimonadales</taxon>
        <taxon>Kordiimonadaceae</taxon>
        <taxon>Kordiimonas</taxon>
    </lineage>
</organism>
<dbReference type="STRING" id="637679.GCA_001550055_01195"/>
<dbReference type="EMBL" id="FNAK01000003">
    <property type="protein sequence ID" value="SDD86290.1"/>
    <property type="molecule type" value="Genomic_DNA"/>
</dbReference>
<dbReference type="Gene3D" id="3.10.490.10">
    <property type="entry name" value="Gamma-glutamyl cyclotransferase-like"/>
    <property type="match status" value="1"/>
</dbReference>
<dbReference type="SUPFAM" id="SSF110857">
    <property type="entry name" value="Gamma-glutamyl cyclotransferase-like"/>
    <property type="match status" value="1"/>
</dbReference>